<dbReference type="Pfam" id="PF05045">
    <property type="entry name" value="RgpF"/>
    <property type="match status" value="1"/>
</dbReference>
<keyword evidence="2" id="KW-1185">Reference proteome</keyword>
<dbReference type="OrthoDB" id="648935at2"/>
<protein>
    <recommendedName>
        <fullName evidence="3">Glycosyl transferase</fullName>
    </recommendedName>
</protein>
<name>A0A4Q1CI18_9BACT</name>
<dbReference type="RefSeq" id="WP_129131392.1">
    <property type="nucleotide sequence ID" value="NZ_SDHW01000003.1"/>
</dbReference>
<gene>
    <name evidence="1" type="ORF">ESA94_13300</name>
</gene>
<evidence type="ECO:0008006" key="3">
    <source>
        <dbReference type="Google" id="ProtNLM"/>
    </source>
</evidence>
<dbReference type="AlphaFoldDB" id="A0A4Q1CI18"/>
<dbReference type="InterPro" id="IPR007739">
    <property type="entry name" value="RgpF"/>
</dbReference>
<dbReference type="Proteomes" id="UP000290204">
    <property type="component" value="Unassembled WGS sequence"/>
</dbReference>
<sequence length="237" mass="27838">MIIFYSIFYRDGWTTIYPYLKSITSSFQLLINIWIENEDKHKIYRDIKKEYSDALIIFSTNVGKDIGGKLALLDLSLQLNLKADFYIFLHDKKSPHSPFGNVWREKLFAIITQENIQKIEKMFLKQKNLGIVGAKEFIKNEYDRKSENFNSTSNKILKNLIQKYEFTSKKFCFIGGTMFWVRAEVFNNFFLKHPPLSIREGLESGNVLDDQFGTQTHAWERMLTWIAINQGYSIKGI</sequence>
<proteinExistence type="predicted"/>
<reference evidence="1 2" key="1">
    <citation type="submission" date="2019-01" db="EMBL/GenBank/DDBJ databases">
        <title>Lacibacter sp. strain TTM-7.</title>
        <authorList>
            <person name="Chen W.-M."/>
        </authorList>
    </citation>
    <scope>NUCLEOTIDE SEQUENCE [LARGE SCALE GENOMIC DNA]</scope>
    <source>
        <strain evidence="1 2">TTM-7</strain>
    </source>
</reference>
<dbReference type="EMBL" id="SDHW01000003">
    <property type="protein sequence ID" value="RXK60018.1"/>
    <property type="molecule type" value="Genomic_DNA"/>
</dbReference>
<accession>A0A4Q1CI18</accession>
<organism evidence="1 2">
    <name type="scientific">Lacibacter luteus</name>
    <dbReference type="NCBI Taxonomy" id="2508719"/>
    <lineage>
        <taxon>Bacteria</taxon>
        <taxon>Pseudomonadati</taxon>
        <taxon>Bacteroidota</taxon>
        <taxon>Chitinophagia</taxon>
        <taxon>Chitinophagales</taxon>
        <taxon>Chitinophagaceae</taxon>
        <taxon>Lacibacter</taxon>
    </lineage>
</organism>
<evidence type="ECO:0000313" key="1">
    <source>
        <dbReference type="EMBL" id="RXK60018.1"/>
    </source>
</evidence>
<comment type="caution">
    <text evidence="1">The sequence shown here is derived from an EMBL/GenBank/DDBJ whole genome shotgun (WGS) entry which is preliminary data.</text>
</comment>
<evidence type="ECO:0000313" key="2">
    <source>
        <dbReference type="Proteomes" id="UP000290204"/>
    </source>
</evidence>